<dbReference type="SMART" id="SM00478">
    <property type="entry name" value="ENDO3c"/>
    <property type="match status" value="1"/>
</dbReference>
<evidence type="ECO:0000313" key="16">
    <source>
        <dbReference type="EMBL" id="SEM92608.1"/>
    </source>
</evidence>
<keyword evidence="6" id="KW-0004">4Fe-4S</keyword>
<evidence type="ECO:0000256" key="7">
    <source>
        <dbReference type="ARBA" id="ARBA00022723"/>
    </source>
</evidence>
<dbReference type="FunFam" id="1.10.340.30:FF:000002">
    <property type="entry name" value="Adenine DNA glycosylase"/>
    <property type="match status" value="1"/>
</dbReference>
<dbReference type="SUPFAM" id="SSF55811">
    <property type="entry name" value="Nudix"/>
    <property type="match status" value="1"/>
</dbReference>
<sequence length="346" mass="39699">MSKKIHYIADQLIPWQKTSGRHDLPWQQRYDAYAVWLSEVMLQQTQVGTVIPYFQRFISKFPDIESLAQASIDDVLACWSGLGYYSRARNLHRTARMIMQDFHGVFPQSREALQQLPGIGRSTAAAIAVFAFGQRDAILDGNVKRIFARFFGIDRYSGQSKTLTIMWRLAEESLPQHGSPEELKVYTQALMDLGATVCVRNRPLCSQCPLRTRCVAYIQDRVAQLPVSRPRSQMPEKETVFMIYRHENKLLLEKRPDNGIWGGLWCFPEDEPNQNKLKLKKKSSSLALPQLRHSFTHFKLLIRPSLQDVIANNEVSAAFVWKSPEDALMLAIPVPVKKLIQQHFIS</sequence>
<protein>
    <recommendedName>
        <fullName evidence="5 14">Adenine DNA glycosylase</fullName>
        <ecNumber evidence="4 14">3.2.2.31</ecNumber>
    </recommendedName>
</protein>
<dbReference type="OrthoDB" id="9802365at2"/>
<dbReference type="InterPro" id="IPR011257">
    <property type="entry name" value="DNA_glycosylase"/>
</dbReference>
<dbReference type="Gene3D" id="3.90.79.10">
    <property type="entry name" value="Nucleoside Triphosphate Pyrophosphohydrolase"/>
    <property type="match status" value="1"/>
</dbReference>
<comment type="function">
    <text evidence="2">Adenine glycosylase active on G-A mispairs. MutY also corrects error-prone DNA synthesis past GO lesions which are due to the oxidatively damaged form of guanine: 7,8-dihydro-8-oxoguanine (8-oxo-dGTP).</text>
</comment>
<dbReference type="GO" id="GO:0051539">
    <property type="term" value="F:4 iron, 4 sulfur cluster binding"/>
    <property type="evidence" value="ECO:0007669"/>
    <property type="project" value="UniProtKB-UniRule"/>
</dbReference>
<dbReference type="InterPro" id="IPR044298">
    <property type="entry name" value="MIG/MutY"/>
</dbReference>
<accession>A0A1H8CE88</accession>
<dbReference type="AlphaFoldDB" id="A0A1H8CE88"/>
<dbReference type="Pfam" id="PF00633">
    <property type="entry name" value="HHH"/>
    <property type="match status" value="1"/>
</dbReference>
<dbReference type="SUPFAM" id="SSF48150">
    <property type="entry name" value="DNA-glycosylase"/>
    <property type="match status" value="1"/>
</dbReference>
<evidence type="ECO:0000256" key="3">
    <source>
        <dbReference type="ARBA" id="ARBA00008343"/>
    </source>
</evidence>
<evidence type="ECO:0000259" key="15">
    <source>
        <dbReference type="SMART" id="SM00478"/>
    </source>
</evidence>
<keyword evidence="12" id="KW-0234">DNA repair</keyword>
<evidence type="ECO:0000256" key="12">
    <source>
        <dbReference type="ARBA" id="ARBA00023204"/>
    </source>
</evidence>
<evidence type="ECO:0000256" key="4">
    <source>
        <dbReference type="ARBA" id="ARBA00012045"/>
    </source>
</evidence>
<dbReference type="InterPro" id="IPR004036">
    <property type="entry name" value="Endonuclease-III-like_CS2"/>
</dbReference>
<dbReference type="InterPro" id="IPR000445">
    <property type="entry name" value="HhH_motif"/>
</dbReference>
<gene>
    <name evidence="16" type="ORF">SAMN05216325_104129</name>
</gene>
<dbReference type="GO" id="GO:0032357">
    <property type="term" value="F:oxidized purine DNA binding"/>
    <property type="evidence" value="ECO:0007669"/>
    <property type="project" value="TreeGrafter"/>
</dbReference>
<evidence type="ECO:0000256" key="10">
    <source>
        <dbReference type="ARBA" id="ARBA00023004"/>
    </source>
</evidence>
<dbReference type="CDD" id="cd00056">
    <property type="entry name" value="ENDO3c"/>
    <property type="match status" value="1"/>
</dbReference>
<evidence type="ECO:0000256" key="1">
    <source>
        <dbReference type="ARBA" id="ARBA00000843"/>
    </source>
</evidence>
<evidence type="ECO:0000313" key="17">
    <source>
        <dbReference type="Proteomes" id="UP000199459"/>
    </source>
</evidence>
<dbReference type="Gene3D" id="1.10.1670.10">
    <property type="entry name" value="Helix-hairpin-Helix base-excision DNA repair enzymes (C-terminal)"/>
    <property type="match status" value="1"/>
</dbReference>
<feature type="domain" description="HhH-GPD" evidence="15">
    <location>
        <begin position="41"/>
        <end position="196"/>
    </location>
</feature>
<comment type="catalytic activity">
    <reaction evidence="1 14">
        <text>Hydrolyzes free adenine bases from 7,8-dihydro-8-oxoguanine:adenine mismatched double-stranded DNA, leaving an apurinic site.</text>
        <dbReference type="EC" id="3.2.2.31"/>
    </reaction>
</comment>
<dbReference type="GO" id="GO:0035485">
    <property type="term" value="F:adenine/guanine mispair binding"/>
    <property type="evidence" value="ECO:0007669"/>
    <property type="project" value="TreeGrafter"/>
</dbReference>
<keyword evidence="13 14" id="KW-0326">Glycosidase</keyword>
<keyword evidence="11" id="KW-0411">Iron-sulfur</keyword>
<keyword evidence="10 14" id="KW-0408">Iron</keyword>
<evidence type="ECO:0000256" key="14">
    <source>
        <dbReference type="RuleBase" id="RU365096"/>
    </source>
</evidence>
<keyword evidence="9" id="KW-0378">Hydrolase</keyword>
<dbReference type="InterPro" id="IPR003265">
    <property type="entry name" value="HhH-GPD_domain"/>
</dbReference>
<reference evidence="16 17" key="1">
    <citation type="submission" date="2016-10" db="EMBL/GenBank/DDBJ databases">
        <authorList>
            <person name="de Groot N.N."/>
        </authorList>
    </citation>
    <scope>NUCLEOTIDE SEQUENCE [LARGE SCALE GENOMIC DNA]</scope>
    <source>
        <strain evidence="16 17">Nm22</strain>
    </source>
</reference>
<dbReference type="Pfam" id="PF14815">
    <property type="entry name" value="NUDIX_4"/>
    <property type="match status" value="1"/>
</dbReference>
<dbReference type="PANTHER" id="PTHR42944">
    <property type="entry name" value="ADENINE DNA GLYCOSYLASE"/>
    <property type="match status" value="1"/>
</dbReference>
<keyword evidence="7" id="KW-0479">Metal-binding</keyword>
<dbReference type="GO" id="GO:0034039">
    <property type="term" value="F:8-oxo-7,8-dihydroguanine DNA N-glycosylase activity"/>
    <property type="evidence" value="ECO:0007669"/>
    <property type="project" value="TreeGrafter"/>
</dbReference>
<dbReference type="Pfam" id="PF00730">
    <property type="entry name" value="HhH-GPD"/>
    <property type="match status" value="1"/>
</dbReference>
<dbReference type="InterPro" id="IPR029119">
    <property type="entry name" value="MutY_C"/>
</dbReference>
<dbReference type="GO" id="GO:0006298">
    <property type="term" value="P:mismatch repair"/>
    <property type="evidence" value="ECO:0007669"/>
    <property type="project" value="TreeGrafter"/>
</dbReference>
<evidence type="ECO:0000256" key="2">
    <source>
        <dbReference type="ARBA" id="ARBA00002933"/>
    </source>
</evidence>
<name>A0A1H8CE88_9PROT</name>
<comment type="similarity">
    <text evidence="3 14">Belongs to the Nth/MutY family.</text>
</comment>
<dbReference type="RefSeq" id="WP_090628477.1">
    <property type="nucleotide sequence ID" value="NZ_FOCP01000004.1"/>
</dbReference>
<evidence type="ECO:0000256" key="6">
    <source>
        <dbReference type="ARBA" id="ARBA00022485"/>
    </source>
</evidence>
<dbReference type="InterPro" id="IPR004035">
    <property type="entry name" value="Endouclease-III_FeS-bd_BS"/>
</dbReference>
<dbReference type="CDD" id="cd03431">
    <property type="entry name" value="NUDIX_DNA_Glycosylase_C-MutY"/>
    <property type="match status" value="1"/>
</dbReference>
<proteinExistence type="inferred from homology"/>
<dbReference type="InterPro" id="IPR005760">
    <property type="entry name" value="A/G_AdeGlyc_MutY"/>
</dbReference>
<comment type="cofactor">
    <cofactor evidence="14">
        <name>[4Fe-4S] cluster</name>
        <dbReference type="ChEBI" id="CHEBI:49883"/>
    </cofactor>
    <text evidence="14">Binds 1 [4Fe-4S] cluster.</text>
</comment>
<evidence type="ECO:0000256" key="5">
    <source>
        <dbReference type="ARBA" id="ARBA00022023"/>
    </source>
</evidence>
<dbReference type="InterPro" id="IPR023170">
    <property type="entry name" value="HhH_base_excis_C"/>
</dbReference>
<dbReference type="EMBL" id="FOCP01000004">
    <property type="protein sequence ID" value="SEM92608.1"/>
    <property type="molecule type" value="Genomic_DNA"/>
</dbReference>
<dbReference type="Proteomes" id="UP000199459">
    <property type="component" value="Unassembled WGS sequence"/>
</dbReference>
<dbReference type="GO" id="GO:0000701">
    <property type="term" value="F:purine-specific mismatch base pair DNA N-glycosylase activity"/>
    <property type="evidence" value="ECO:0007669"/>
    <property type="project" value="UniProtKB-EC"/>
</dbReference>
<dbReference type="Gene3D" id="1.10.340.30">
    <property type="entry name" value="Hypothetical protein, domain 2"/>
    <property type="match status" value="1"/>
</dbReference>
<evidence type="ECO:0000256" key="13">
    <source>
        <dbReference type="ARBA" id="ARBA00023295"/>
    </source>
</evidence>
<dbReference type="PROSITE" id="PS00764">
    <property type="entry name" value="ENDONUCLEASE_III_1"/>
    <property type="match status" value="1"/>
</dbReference>
<dbReference type="EC" id="3.2.2.31" evidence="4 14"/>
<dbReference type="GO" id="GO:0046872">
    <property type="term" value="F:metal ion binding"/>
    <property type="evidence" value="ECO:0007669"/>
    <property type="project" value="UniProtKB-UniRule"/>
</dbReference>
<evidence type="ECO:0000256" key="9">
    <source>
        <dbReference type="ARBA" id="ARBA00022801"/>
    </source>
</evidence>
<dbReference type="GO" id="GO:0006284">
    <property type="term" value="P:base-excision repair"/>
    <property type="evidence" value="ECO:0007669"/>
    <property type="project" value="UniProtKB-UniRule"/>
</dbReference>
<evidence type="ECO:0000256" key="8">
    <source>
        <dbReference type="ARBA" id="ARBA00022763"/>
    </source>
</evidence>
<evidence type="ECO:0000256" key="11">
    <source>
        <dbReference type="ARBA" id="ARBA00023014"/>
    </source>
</evidence>
<dbReference type="PROSITE" id="PS01155">
    <property type="entry name" value="ENDONUCLEASE_III_2"/>
    <property type="match status" value="1"/>
</dbReference>
<dbReference type="NCBIfam" id="TIGR01084">
    <property type="entry name" value="mutY"/>
    <property type="match status" value="1"/>
</dbReference>
<keyword evidence="8 14" id="KW-0227">DNA damage</keyword>
<dbReference type="STRING" id="917.SAMN05216326_12016"/>
<dbReference type="InterPro" id="IPR015797">
    <property type="entry name" value="NUDIX_hydrolase-like_dom_sf"/>
</dbReference>
<organism evidence="16 17">
    <name type="scientific">Nitrosomonas marina</name>
    <dbReference type="NCBI Taxonomy" id="917"/>
    <lineage>
        <taxon>Bacteria</taxon>
        <taxon>Pseudomonadati</taxon>
        <taxon>Pseudomonadota</taxon>
        <taxon>Betaproteobacteria</taxon>
        <taxon>Nitrosomonadales</taxon>
        <taxon>Nitrosomonadaceae</taxon>
        <taxon>Nitrosomonas</taxon>
    </lineage>
</organism>
<dbReference type="PANTHER" id="PTHR42944:SF1">
    <property type="entry name" value="ADENINE DNA GLYCOSYLASE"/>
    <property type="match status" value="1"/>
</dbReference>